<keyword evidence="2" id="KW-0433">Leucine-rich repeat</keyword>
<dbReference type="PRINTS" id="PR00364">
    <property type="entry name" value="DISEASERSIST"/>
</dbReference>
<reference evidence="8 9" key="1">
    <citation type="submission" date="2021-09" db="EMBL/GenBank/DDBJ databases">
        <title>Genomic insights and catalytic innovation underlie evolution of tropane alkaloids biosynthesis.</title>
        <authorList>
            <person name="Wang Y.-J."/>
            <person name="Tian T."/>
            <person name="Huang J.-P."/>
            <person name="Huang S.-X."/>
        </authorList>
    </citation>
    <scope>NUCLEOTIDE SEQUENCE [LARGE SCALE GENOMIC DNA]</scope>
    <source>
        <strain evidence="8">KIB-2018</strain>
        <tissue evidence="8">Leaf</tissue>
    </source>
</reference>
<dbReference type="Proteomes" id="UP001159364">
    <property type="component" value="Linkage Group LG03"/>
</dbReference>
<dbReference type="GO" id="GO:0043531">
    <property type="term" value="F:ADP binding"/>
    <property type="evidence" value="ECO:0007669"/>
    <property type="project" value="InterPro"/>
</dbReference>
<dbReference type="Gene3D" id="1.10.8.430">
    <property type="entry name" value="Helical domain of apoptotic protease-activating factors"/>
    <property type="match status" value="1"/>
</dbReference>
<gene>
    <name evidence="8" type="ORF">K2173_026119</name>
</gene>
<evidence type="ECO:0000313" key="8">
    <source>
        <dbReference type="EMBL" id="KAJ8771234.1"/>
    </source>
</evidence>
<keyword evidence="5" id="KW-0520">NAD</keyword>
<evidence type="ECO:0000256" key="6">
    <source>
        <dbReference type="ARBA" id="ARBA00047304"/>
    </source>
</evidence>
<dbReference type="AlphaFoldDB" id="A0AAV8TYY3"/>
<dbReference type="InterPro" id="IPR035897">
    <property type="entry name" value="Toll_tir_struct_dom_sf"/>
</dbReference>
<comment type="catalytic activity">
    <reaction evidence="6">
        <text>NAD(+) + H2O = ADP-D-ribose + nicotinamide + H(+)</text>
        <dbReference type="Rhea" id="RHEA:16301"/>
        <dbReference type="ChEBI" id="CHEBI:15377"/>
        <dbReference type="ChEBI" id="CHEBI:15378"/>
        <dbReference type="ChEBI" id="CHEBI:17154"/>
        <dbReference type="ChEBI" id="CHEBI:57540"/>
        <dbReference type="ChEBI" id="CHEBI:57967"/>
        <dbReference type="EC" id="3.2.2.6"/>
    </reaction>
    <physiologicalReaction direction="left-to-right" evidence="6">
        <dbReference type="Rhea" id="RHEA:16302"/>
    </physiologicalReaction>
</comment>
<evidence type="ECO:0000256" key="5">
    <source>
        <dbReference type="ARBA" id="ARBA00023027"/>
    </source>
</evidence>
<dbReference type="SUPFAM" id="SSF52540">
    <property type="entry name" value="P-loop containing nucleoside triphosphate hydrolases"/>
    <property type="match status" value="1"/>
</dbReference>
<keyword evidence="9" id="KW-1185">Reference proteome</keyword>
<evidence type="ECO:0000256" key="2">
    <source>
        <dbReference type="ARBA" id="ARBA00022614"/>
    </source>
</evidence>
<name>A0AAV8TYY3_9ROSI</name>
<dbReference type="InterPro" id="IPR002182">
    <property type="entry name" value="NB-ARC"/>
</dbReference>
<dbReference type="EC" id="3.2.2.6" evidence="1"/>
<dbReference type="GO" id="GO:0007165">
    <property type="term" value="P:signal transduction"/>
    <property type="evidence" value="ECO:0007669"/>
    <property type="project" value="InterPro"/>
</dbReference>
<dbReference type="InterPro" id="IPR001611">
    <property type="entry name" value="Leu-rich_rpt"/>
</dbReference>
<dbReference type="SMART" id="SM00255">
    <property type="entry name" value="TIR"/>
    <property type="match status" value="1"/>
</dbReference>
<dbReference type="InterPro" id="IPR058192">
    <property type="entry name" value="WHD_ROQ1-like"/>
</dbReference>
<sequence length="986" mass="113520">MASSSSSFSSTITATSLTSQPCKYDVFLNFRGEDTRRNFISHLCAALCQKDLHIFFDDDELKRGEEIAQSLPQVIQVSTVAVLVFSKNYASSSRCLDELAGIMECRRTHRQIVIPVFYEVNPSHLRKQSDDVAAAFVKHEQSPKNAHKTRGWRDALTTAANLCGFDSKDFRNDHMLINKIVEDILEKLNQSMTWDGYENLVGMDSRIEQIKKVITITSLEVCVLGIWGMGGSGKTTIAEVIYNIMSYQFQSCCFVRNVRQQAEAGGLMKLQEELVSKVLGEKNPAKYMFSAGPRPFLKVRLGRKKILIVLDDVDDPLQIESLIGDPCWFGSESMILITSRDKQVFKGMANFIYKVELLNDDEALQLFTKSAFKQKYPGDNYASLSNSIINYAQGNPLALKVLGSSLVGKKEMEWKNTINQLLELPNKDIQRVLQISYNGLNRVEKEVFLDIACFFKGVHTNNMSQIYRSSRFDINFIISVLVDKCLLTIFDQNALEIHDLLQEMGKEIVRQEAKYPNQRSRLWDPKDVYEVFAENKEAEAVESINLDINKIKEIDLNPKVFMKMPNLKFLNFYGSYEEISNLHLSQGLDYLPNKLRYLVWDKYPLESLPPNFQPENLVILRLRYSNMKQLWNTAKPMDNLERVNLMETAIEKFPSSIGNLKGLQDLQISFLNFENCFVGDHQALALSSEGFSSLQSLLIHKCNLRELDDELSFPSSVESLYLHENNLERIPATIKQLSRLRFLDIRKCERLQSLPELPSSVSAVFVEDCRSLEQIWTLKQLPLDSQKEQTWPPHKIFKFSNCLKLDEDQFINLCCQDFLMVYPGSRIPEWVKYQSMGDSIQIHLPSHWFNHRLLGFAFYLCIDYVRQGFFYRYDCHFGDNDYSSNAYSEQFFVGRKATAHMSVRISREFCEWICRHDDNFEEDVVFFKFTSSVKNGIKSCGIMPLYAQKDEDEICVTFGFPNLENSLLFTHDPKVATETPKLECIM</sequence>
<dbReference type="GO" id="GO:0006952">
    <property type="term" value="P:defense response"/>
    <property type="evidence" value="ECO:0007669"/>
    <property type="project" value="InterPro"/>
</dbReference>
<dbReference type="InterPro" id="IPR044974">
    <property type="entry name" value="Disease_R_plants"/>
</dbReference>
<evidence type="ECO:0000259" key="7">
    <source>
        <dbReference type="PROSITE" id="PS50104"/>
    </source>
</evidence>
<organism evidence="8 9">
    <name type="scientific">Erythroxylum novogranatense</name>
    <dbReference type="NCBI Taxonomy" id="1862640"/>
    <lineage>
        <taxon>Eukaryota</taxon>
        <taxon>Viridiplantae</taxon>
        <taxon>Streptophyta</taxon>
        <taxon>Embryophyta</taxon>
        <taxon>Tracheophyta</taxon>
        <taxon>Spermatophyta</taxon>
        <taxon>Magnoliopsida</taxon>
        <taxon>eudicotyledons</taxon>
        <taxon>Gunneridae</taxon>
        <taxon>Pentapetalae</taxon>
        <taxon>rosids</taxon>
        <taxon>fabids</taxon>
        <taxon>Malpighiales</taxon>
        <taxon>Erythroxylaceae</taxon>
        <taxon>Erythroxylum</taxon>
    </lineage>
</organism>
<evidence type="ECO:0000256" key="4">
    <source>
        <dbReference type="ARBA" id="ARBA00022801"/>
    </source>
</evidence>
<dbReference type="GO" id="GO:0061809">
    <property type="term" value="F:NAD+ nucleosidase activity, cyclic ADP-ribose generating"/>
    <property type="evidence" value="ECO:0007669"/>
    <property type="project" value="UniProtKB-EC"/>
</dbReference>
<keyword evidence="4" id="KW-0378">Hydrolase</keyword>
<feature type="domain" description="TIR" evidence="7">
    <location>
        <begin position="22"/>
        <end position="188"/>
    </location>
</feature>
<accession>A0AAV8TYY3</accession>
<dbReference type="Pfam" id="PF20160">
    <property type="entry name" value="C-JID"/>
    <property type="match status" value="1"/>
</dbReference>
<dbReference type="Pfam" id="PF23282">
    <property type="entry name" value="WHD_ROQ1"/>
    <property type="match status" value="1"/>
</dbReference>
<dbReference type="Pfam" id="PF01582">
    <property type="entry name" value="TIR"/>
    <property type="match status" value="1"/>
</dbReference>
<evidence type="ECO:0000256" key="1">
    <source>
        <dbReference type="ARBA" id="ARBA00011982"/>
    </source>
</evidence>
<dbReference type="Gene3D" id="3.40.50.300">
    <property type="entry name" value="P-loop containing nucleotide triphosphate hydrolases"/>
    <property type="match status" value="1"/>
</dbReference>
<proteinExistence type="predicted"/>
<dbReference type="InterPro" id="IPR042197">
    <property type="entry name" value="Apaf_helical"/>
</dbReference>
<dbReference type="InterPro" id="IPR045344">
    <property type="entry name" value="C-JID"/>
</dbReference>
<dbReference type="Pfam" id="PF00931">
    <property type="entry name" value="NB-ARC"/>
    <property type="match status" value="1"/>
</dbReference>
<dbReference type="PANTHER" id="PTHR11017">
    <property type="entry name" value="LEUCINE-RICH REPEAT-CONTAINING PROTEIN"/>
    <property type="match status" value="1"/>
</dbReference>
<dbReference type="SUPFAM" id="SSF52200">
    <property type="entry name" value="Toll/Interleukin receptor TIR domain"/>
    <property type="match status" value="1"/>
</dbReference>
<comment type="caution">
    <text evidence="8">The sequence shown here is derived from an EMBL/GenBank/DDBJ whole genome shotgun (WGS) entry which is preliminary data.</text>
</comment>
<dbReference type="FunFam" id="3.40.50.10140:FF:000007">
    <property type="entry name" value="Disease resistance protein (TIR-NBS-LRR class)"/>
    <property type="match status" value="1"/>
</dbReference>
<dbReference type="PROSITE" id="PS50104">
    <property type="entry name" value="TIR"/>
    <property type="match status" value="1"/>
</dbReference>
<dbReference type="InterPro" id="IPR027417">
    <property type="entry name" value="P-loop_NTPase"/>
</dbReference>
<keyword evidence="3" id="KW-0677">Repeat</keyword>
<dbReference type="Gene3D" id="3.80.10.10">
    <property type="entry name" value="Ribonuclease Inhibitor"/>
    <property type="match status" value="1"/>
</dbReference>
<dbReference type="EMBL" id="JAIWQS010000003">
    <property type="protein sequence ID" value="KAJ8771234.1"/>
    <property type="molecule type" value="Genomic_DNA"/>
</dbReference>
<dbReference type="PANTHER" id="PTHR11017:SF479">
    <property type="entry name" value="DISEASE RESISTANCE PROTEIN (TIR-NBS-LRR CLASS) FAMILY"/>
    <property type="match status" value="1"/>
</dbReference>
<dbReference type="InterPro" id="IPR000157">
    <property type="entry name" value="TIR_dom"/>
</dbReference>
<protein>
    <recommendedName>
        <fullName evidence="1">ADP-ribosyl cyclase/cyclic ADP-ribose hydrolase</fullName>
        <ecNumber evidence="1">3.2.2.6</ecNumber>
    </recommendedName>
</protein>
<dbReference type="SUPFAM" id="SSF52058">
    <property type="entry name" value="L domain-like"/>
    <property type="match status" value="1"/>
</dbReference>
<evidence type="ECO:0000313" key="9">
    <source>
        <dbReference type="Proteomes" id="UP001159364"/>
    </source>
</evidence>
<evidence type="ECO:0000256" key="3">
    <source>
        <dbReference type="ARBA" id="ARBA00022737"/>
    </source>
</evidence>
<dbReference type="InterPro" id="IPR032675">
    <property type="entry name" value="LRR_dom_sf"/>
</dbReference>
<dbReference type="Gene3D" id="3.40.50.10140">
    <property type="entry name" value="Toll/interleukin-1 receptor homology (TIR) domain"/>
    <property type="match status" value="1"/>
</dbReference>
<dbReference type="Pfam" id="PF13855">
    <property type="entry name" value="LRR_8"/>
    <property type="match status" value="1"/>
</dbReference>